<feature type="region of interest" description="Disordered" evidence="1">
    <location>
        <begin position="49"/>
        <end position="69"/>
    </location>
</feature>
<feature type="region of interest" description="Disordered" evidence="1">
    <location>
        <begin position="484"/>
        <end position="507"/>
    </location>
</feature>
<evidence type="ECO:0000313" key="4">
    <source>
        <dbReference type="Proteomes" id="UP000237144"/>
    </source>
</evidence>
<gene>
    <name evidence="3" type="ORF">BMF94_5407</name>
</gene>
<keyword evidence="2" id="KW-0812">Transmembrane</keyword>
<sequence length="606" mass="63892">MLEAPELQPIRDARDPEAGVALSCTGIGMRPAYKFPRSQASLDLSDTNHAANAQAGPSGSVSHPSLLVTDSQGHASGLYDEQMMQQYSDAGRNMLGPGASASHHQNPAHLSASLFPSKSLSRISEYSESAYSSGSHSRDSQDRAQSPSLSYLYSPKQREPSASSYAFPTPPAHAHLAASSNSPTPILATNPVAPAPAPVAFRVMNPDDRHPDEGLSAPRKHHLPSRPLTTPFPSEGLAPTPVPLDNFAAPPGRERSDSPFNGTSSDADSRADSPVQQRQHVMVQVPSQAMVSQDPHRYSYHVPGASHSTTQTAWQSAEEDFDAKFDSRSALFNSNGVYDNASAFGADPYGGYAERNASANRFTLDDDEKVRRRKASDASAMTIGTQGWDPEREKKGSNKKVWWGLLVLVLIGAGVGLGVGLSKKNKSATHGNAQNAAAAAESSSAKDATATSLTIPTILHPSSTAIAFSSASAFTSSAASDSAAPSASSAASSTGESSASSPSPTAAPAVETFSTTFGYQQGESKTVVPLTYTIPTSFDTRANGQWQFTEQVVLPNLSGTGSFTSDLRFRVQPTTSAGATASVQRRSAPTADAGHWKRQHRSRLIR</sequence>
<keyword evidence="2" id="KW-1133">Transmembrane helix</keyword>
<keyword evidence="4" id="KW-1185">Reference proteome</keyword>
<protein>
    <submittedName>
        <fullName evidence="3">Uncharacterized protein</fullName>
    </submittedName>
</protein>
<evidence type="ECO:0000313" key="3">
    <source>
        <dbReference type="EMBL" id="POY71582.1"/>
    </source>
</evidence>
<dbReference type="EMBL" id="PJQD01000079">
    <property type="protein sequence ID" value="POY71582.1"/>
    <property type="molecule type" value="Genomic_DNA"/>
</dbReference>
<evidence type="ECO:0000256" key="1">
    <source>
        <dbReference type="SAM" id="MobiDB-lite"/>
    </source>
</evidence>
<feature type="compositionally biased region" description="Polar residues" evidence="1">
    <location>
        <begin position="575"/>
        <end position="587"/>
    </location>
</feature>
<evidence type="ECO:0000256" key="2">
    <source>
        <dbReference type="SAM" id="Phobius"/>
    </source>
</evidence>
<feature type="transmembrane region" description="Helical" evidence="2">
    <location>
        <begin position="401"/>
        <end position="421"/>
    </location>
</feature>
<comment type="caution">
    <text evidence="3">The sequence shown here is derived from an EMBL/GenBank/DDBJ whole genome shotgun (WGS) entry which is preliminary data.</text>
</comment>
<dbReference type="AlphaFoldDB" id="A0A2S5B476"/>
<proteinExistence type="predicted"/>
<feature type="compositionally biased region" description="Basic residues" evidence="1">
    <location>
        <begin position="596"/>
        <end position="606"/>
    </location>
</feature>
<name>A0A2S5B476_9BASI</name>
<feature type="region of interest" description="Disordered" evidence="1">
    <location>
        <begin position="575"/>
        <end position="606"/>
    </location>
</feature>
<accession>A0A2S5B476</accession>
<feature type="region of interest" description="Disordered" evidence="1">
    <location>
        <begin position="154"/>
        <end position="277"/>
    </location>
</feature>
<dbReference type="OrthoDB" id="2525746at2759"/>
<keyword evidence="2" id="KW-0472">Membrane</keyword>
<reference evidence="3 4" key="1">
    <citation type="journal article" date="2018" name="Front. Microbiol.">
        <title>Prospects for Fungal Bioremediation of Acidic Radioactive Waste Sites: Characterization and Genome Sequence of Rhodotorula taiwanensis MD1149.</title>
        <authorList>
            <person name="Tkavc R."/>
            <person name="Matrosova V.Y."/>
            <person name="Grichenko O.E."/>
            <person name="Gostincar C."/>
            <person name="Volpe R.P."/>
            <person name="Klimenkova P."/>
            <person name="Gaidamakova E.K."/>
            <person name="Zhou C.E."/>
            <person name="Stewart B.J."/>
            <person name="Lyman M.G."/>
            <person name="Malfatti S.A."/>
            <person name="Rubinfeld B."/>
            <person name="Courtot M."/>
            <person name="Singh J."/>
            <person name="Dalgard C.L."/>
            <person name="Hamilton T."/>
            <person name="Frey K.G."/>
            <person name="Gunde-Cimerman N."/>
            <person name="Dugan L."/>
            <person name="Daly M.J."/>
        </authorList>
    </citation>
    <scope>NUCLEOTIDE SEQUENCE [LARGE SCALE GENOMIC DNA]</scope>
    <source>
        <strain evidence="3 4">MD1149</strain>
    </source>
</reference>
<dbReference type="Proteomes" id="UP000237144">
    <property type="component" value="Unassembled WGS sequence"/>
</dbReference>
<organism evidence="3 4">
    <name type="scientific">Rhodotorula taiwanensis</name>
    <dbReference type="NCBI Taxonomy" id="741276"/>
    <lineage>
        <taxon>Eukaryota</taxon>
        <taxon>Fungi</taxon>
        <taxon>Dikarya</taxon>
        <taxon>Basidiomycota</taxon>
        <taxon>Pucciniomycotina</taxon>
        <taxon>Microbotryomycetes</taxon>
        <taxon>Sporidiobolales</taxon>
        <taxon>Sporidiobolaceae</taxon>
        <taxon>Rhodotorula</taxon>
    </lineage>
</organism>